<keyword evidence="2" id="KW-1185">Reference proteome</keyword>
<proteinExistence type="predicted"/>
<organism evidence="1 2">
    <name type="scientific">Albugo candida</name>
    <dbReference type="NCBI Taxonomy" id="65357"/>
    <lineage>
        <taxon>Eukaryota</taxon>
        <taxon>Sar</taxon>
        <taxon>Stramenopiles</taxon>
        <taxon>Oomycota</taxon>
        <taxon>Peronosporomycetes</taxon>
        <taxon>Albuginales</taxon>
        <taxon>Albuginaceae</taxon>
        <taxon>Albugo</taxon>
    </lineage>
</organism>
<evidence type="ECO:0000313" key="1">
    <source>
        <dbReference type="EMBL" id="CCI39326.1"/>
    </source>
</evidence>
<dbReference type="EMBL" id="CAIX01000001">
    <property type="protein sequence ID" value="CCI39326.1"/>
    <property type="molecule type" value="Genomic_DNA"/>
</dbReference>
<dbReference type="InParanoid" id="A0A024FXT9"/>
<comment type="caution">
    <text evidence="1">The sequence shown here is derived from an EMBL/GenBank/DDBJ whole genome shotgun (WGS) entry which is preliminary data.</text>
</comment>
<sequence>MPISNHYSIIAECDKSTFPALMNVFRQFGGVHNVYSTFIAKVSCSYDCSAYRRRQTFPLPIFDGNTASYLELASFCCSSSSICICTSFPNKIRLLEDGNAK</sequence>
<protein>
    <submittedName>
        <fullName evidence="1">Uncharacterized protein</fullName>
    </submittedName>
</protein>
<evidence type="ECO:0000313" key="2">
    <source>
        <dbReference type="Proteomes" id="UP000053237"/>
    </source>
</evidence>
<name>A0A024FXT9_9STRA</name>
<reference evidence="1 2" key="1">
    <citation type="submission" date="2012-05" db="EMBL/GenBank/DDBJ databases">
        <title>Recombination and specialization in a pathogen metapopulation.</title>
        <authorList>
            <person name="Gardiner A."/>
            <person name="Kemen E."/>
            <person name="Schultz-Larsen T."/>
            <person name="MacLean D."/>
            <person name="Van Oosterhout C."/>
            <person name="Jones J.D.G."/>
        </authorList>
    </citation>
    <scope>NUCLEOTIDE SEQUENCE [LARGE SCALE GENOMIC DNA]</scope>
    <source>
        <strain evidence="1 2">Ac Nc2</strain>
    </source>
</reference>
<accession>A0A024FXT9</accession>
<gene>
    <name evidence="1" type="ORF">BN9_001090</name>
</gene>
<dbReference type="Proteomes" id="UP000053237">
    <property type="component" value="Unassembled WGS sequence"/>
</dbReference>
<dbReference type="AlphaFoldDB" id="A0A024FXT9"/>